<evidence type="ECO:0000313" key="3">
    <source>
        <dbReference type="Proteomes" id="UP000824246"/>
    </source>
</evidence>
<dbReference type="Pfam" id="PF08291">
    <property type="entry name" value="Peptidase_M15_3"/>
    <property type="match status" value="1"/>
</dbReference>
<proteinExistence type="predicted"/>
<reference evidence="2" key="2">
    <citation type="submission" date="2021-04" db="EMBL/GenBank/DDBJ databases">
        <authorList>
            <person name="Gilroy R."/>
        </authorList>
    </citation>
    <scope>NUCLEOTIDE SEQUENCE</scope>
    <source>
        <strain evidence="2">ChiHjej12B11-16260</strain>
    </source>
</reference>
<evidence type="ECO:0000313" key="2">
    <source>
        <dbReference type="EMBL" id="HIX45343.1"/>
    </source>
</evidence>
<dbReference type="Proteomes" id="UP000824246">
    <property type="component" value="Unassembled WGS sequence"/>
</dbReference>
<dbReference type="AlphaFoldDB" id="A0A9D1VRP0"/>
<name>A0A9D1VRP0_9BACT</name>
<dbReference type="InterPro" id="IPR013230">
    <property type="entry name" value="Peptidase_M15A_C"/>
</dbReference>
<gene>
    <name evidence="2" type="ORF">H9982_03895</name>
</gene>
<accession>A0A9D1VRP0</accession>
<organism evidence="2 3">
    <name type="scientific">Candidatus Barnesiella excrementipullorum</name>
    <dbReference type="NCBI Taxonomy" id="2838479"/>
    <lineage>
        <taxon>Bacteria</taxon>
        <taxon>Pseudomonadati</taxon>
        <taxon>Bacteroidota</taxon>
        <taxon>Bacteroidia</taxon>
        <taxon>Bacteroidales</taxon>
        <taxon>Barnesiellaceae</taxon>
        <taxon>Barnesiella</taxon>
    </lineage>
</organism>
<feature type="domain" description="Peptidase M15A C-terminal" evidence="1">
    <location>
        <begin position="2"/>
        <end position="120"/>
    </location>
</feature>
<dbReference type="EMBL" id="DXFB01000106">
    <property type="protein sequence ID" value="HIX45343.1"/>
    <property type="molecule type" value="Genomic_DNA"/>
</dbReference>
<protein>
    <submittedName>
        <fullName evidence="2">Peptidase M15</fullName>
    </submittedName>
</protein>
<dbReference type="SUPFAM" id="SSF55166">
    <property type="entry name" value="Hedgehog/DD-peptidase"/>
    <property type="match status" value="1"/>
</dbReference>
<evidence type="ECO:0000259" key="1">
    <source>
        <dbReference type="Pfam" id="PF08291"/>
    </source>
</evidence>
<reference evidence="2" key="1">
    <citation type="journal article" date="2021" name="PeerJ">
        <title>Extensive microbial diversity within the chicken gut microbiome revealed by metagenomics and culture.</title>
        <authorList>
            <person name="Gilroy R."/>
            <person name="Ravi A."/>
            <person name="Getino M."/>
            <person name="Pursley I."/>
            <person name="Horton D.L."/>
            <person name="Alikhan N.F."/>
            <person name="Baker D."/>
            <person name="Gharbi K."/>
            <person name="Hall N."/>
            <person name="Watson M."/>
            <person name="Adriaenssens E.M."/>
            <person name="Foster-Nyarko E."/>
            <person name="Jarju S."/>
            <person name="Secka A."/>
            <person name="Antonio M."/>
            <person name="Oren A."/>
            <person name="Chaudhuri R.R."/>
            <person name="La Ragione R."/>
            <person name="Hildebrand F."/>
            <person name="Pallen M.J."/>
        </authorList>
    </citation>
    <scope>NUCLEOTIDE SEQUENCE</scope>
    <source>
        <strain evidence="2">ChiHjej12B11-16260</strain>
    </source>
</reference>
<sequence>MKYFTLSEFVDSMVARRYGIDNTPSASAIANIEALVTHVLDPAREAFGAPVRVNSGYRCSRLNAAVGGTASSQHLRGEAADLNTGSLQGNKRLYELLRNLPHDQLIWERGNDKGPAWVHVSYKRDGTNRGEVLRL</sequence>
<dbReference type="Gene3D" id="3.30.1380.10">
    <property type="match status" value="1"/>
</dbReference>
<dbReference type="InterPro" id="IPR009045">
    <property type="entry name" value="Zn_M74/Hedgehog-like"/>
</dbReference>
<comment type="caution">
    <text evidence="2">The sequence shown here is derived from an EMBL/GenBank/DDBJ whole genome shotgun (WGS) entry which is preliminary data.</text>
</comment>